<dbReference type="EMBL" id="AVOT02134243">
    <property type="protein sequence ID" value="MBW0589445.1"/>
    <property type="molecule type" value="Genomic_DNA"/>
</dbReference>
<sequence length="150" mass="16873">MGPFDQDPQGFQYLFTIRNHVSTFSIVYPLKARSDAPAAVLDAIADLTVQLVTRPKALRTDNTREFTSGSFTAALAKLGIGFYPSLPYSPQENGKAKRLNRTLGDMARAMLTKSSMPPRFWQFSYASACYLHNQLPNSLPLWELLLLWDK</sequence>
<evidence type="ECO:0000256" key="5">
    <source>
        <dbReference type="ARBA" id="ARBA00022759"/>
    </source>
</evidence>
<feature type="domain" description="Integrase catalytic" evidence="15">
    <location>
        <begin position="1"/>
        <end position="150"/>
    </location>
</feature>
<keyword evidence="1" id="KW-0815">Transposition</keyword>
<keyword evidence="3" id="KW-0540">Nuclease</keyword>
<evidence type="ECO:0000256" key="9">
    <source>
        <dbReference type="ARBA" id="ARBA00022908"/>
    </source>
</evidence>
<keyword evidence="6" id="KW-0378">Hydrolase</keyword>
<reference evidence="16" key="1">
    <citation type="submission" date="2021-03" db="EMBL/GenBank/DDBJ databases">
        <title>Draft genome sequence of rust myrtle Austropuccinia psidii MF-1, a brazilian biotype.</title>
        <authorList>
            <person name="Quecine M.C."/>
            <person name="Pachon D.M.R."/>
            <person name="Bonatelli M.L."/>
            <person name="Correr F.H."/>
            <person name="Franceschini L.M."/>
            <person name="Leite T.F."/>
            <person name="Margarido G.R.A."/>
            <person name="Almeida C.A."/>
            <person name="Ferrarezi J.A."/>
            <person name="Labate C.A."/>
        </authorList>
    </citation>
    <scope>NUCLEOTIDE SEQUENCE</scope>
    <source>
        <strain evidence="16">MF-1</strain>
    </source>
</reference>
<keyword evidence="8" id="KW-0694">RNA-binding</keyword>
<dbReference type="SUPFAM" id="SSF53098">
    <property type="entry name" value="Ribonuclease H-like"/>
    <property type="match status" value="1"/>
</dbReference>
<dbReference type="PANTHER" id="PTHR42648:SF11">
    <property type="entry name" value="TRANSPOSON TY4-P GAG-POL POLYPROTEIN"/>
    <property type="match status" value="1"/>
</dbReference>
<evidence type="ECO:0000256" key="3">
    <source>
        <dbReference type="ARBA" id="ARBA00022722"/>
    </source>
</evidence>
<keyword evidence="17" id="KW-1185">Reference proteome</keyword>
<dbReference type="GO" id="GO:0015074">
    <property type="term" value="P:DNA integration"/>
    <property type="evidence" value="ECO:0007669"/>
    <property type="project" value="UniProtKB-KW"/>
</dbReference>
<dbReference type="GO" id="GO:0003723">
    <property type="term" value="F:RNA binding"/>
    <property type="evidence" value="ECO:0007669"/>
    <property type="project" value="UniProtKB-KW"/>
</dbReference>
<keyword evidence="5" id="KW-0255">Endonuclease</keyword>
<dbReference type="GO" id="GO:0003887">
    <property type="term" value="F:DNA-directed DNA polymerase activity"/>
    <property type="evidence" value="ECO:0007669"/>
    <property type="project" value="UniProtKB-KW"/>
</dbReference>
<dbReference type="AlphaFoldDB" id="A0A9Q3Q9Q0"/>
<evidence type="ECO:0000256" key="10">
    <source>
        <dbReference type="ARBA" id="ARBA00022918"/>
    </source>
</evidence>
<keyword evidence="7" id="KW-0460">Magnesium</keyword>
<dbReference type="InterPro" id="IPR039537">
    <property type="entry name" value="Retrotran_Ty1/copia-like"/>
</dbReference>
<dbReference type="InterPro" id="IPR001584">
    <property type="entry name" value="Integrase_cat-core"/>
</dbReference>
<proteinExistence type="predicted"/>
<evidence type="ECO:0000256" key="11">
    <source>
        <dbReference type="ARBA" id="ARBA00022932"/>
    </source>
</evidence>
<gene>
    <name evidence="16" type="ORF">O181_129160</name>
</gene>
<dbReference type="Proteomes" id="UP000765509">
    <property type="component" value="Unassembled WGS sequence"/>
</dbReference>
<dbReference type="GO" id="GO:0005634">
    <property type="term" value="C:nucleus"/>
    <property type="evidence" value="ECO:0007669"/>
    <property type="project" value="UniProtKB-ARBA"/>
</dbReference>
<name>A0A9Q3Q9Q0_9BASI</name>
<keyword evidence="12" id="KW-0233">DNA recombination</keyword>
<evidence type="ECO:0000256" key="8">
    <source>
        <dbReference type="ARBA" id="ARBA00022884"/>
    </source>
</evidence>
<keyword evidence="9" id="KW-0229">DNA integration</keyword>
<dbReference type="GO" id="GO:0004519">
    <property type="term" value="F:endonuclease activity"/>
    <property type="evidence" value="ECO:0007669"/>
    <property type="project" value="UniProtKB-KW"/>
</dbReference>
<keyword evidence="2" id="KW-0548">Nucleotidyltransferase</keyword>
<comment type="caution">
    <text evidence="16">The sequence shown here is derived from an EMBL/GenBank/DDBJ whole genome shotgun (WGS) entry which is preliminary data.</text>
</comment>
<keyword evidence="10" id="KW-0695">RNA-directed DNA polymerase</keyword>
<dbReference type="InterPro" id="IPR012337">
    <property type="entry name" value="RNaseH-like_sf"/>
</dbReference>
<keyword evidence="4" id="KW-0479">Metal-binding</keyword>
<dbReference type="GO" id="GO:0046872">
    <property type="term" value="F:metal ion binding"/>
    <property type="evidence" value="ECO:0007669"/>
    <property type="project" value="UniProtKB-KW"/>
</dbReference>
<keyword evidence="11" id="KW-0239">DNA-directed DNA polymerase</keyword>
<dbReference type="PROSITE" id="PS50994">
    <property type="entry name" value="INTEGRASE"/>
    <property type="match status" value="1"/>
</dbReference>
<dbReference type="Gene3D" id="3.30.420.10">
    <property type="entry name" value="Ribonuclease H-like superfamily/Ribonuclease H"/>
    <property type="match status" value="1"/>
</dbReference>
<evidence type="ECO:0000313" key="17">
    <source>
        <dbReference type="Proteomes" id="UP000765509"/>
    </source>
</evidence>
<accession>A0A9Q3Q9Q0</accession>
<evidence type="ECO:0000256" key="13">
    <source>
        <dbReference type="ARBA" id="ARBA00048173"/>
    </source>
</evidence>
<comment type="catalytic activity">
    <reaction evidence="13">
        <text>DNA(n) + a 2'-deoxyribonucleoside 5'-triphosphate = DNA(n+1) + diphosphate</text>
        <dbReference type="Rhea" id="RHEA:22508"/>
        <dbReference type="Rhea" id="RHEA-COMP:17339"/>
        <dbReference type="Rhea" id="RHEA-COMP:17340"/>
        <dbReference type="ChEBI" id="CHEBI:33019"/>
        <dbReference type="ChEBI" id="CHEBI:61560"/>
        <dbReference type="ChEBI" id="CHEBI:173112"/>
        <dbReference type="EC" id="2.7.7.49"/>
    </reaction>
</comment>
<comment type="catalytic activity">
    <reaction evidence="14">
        <text>DNA(n) + a 2'-deoxyribonucleoside 5'-triphosphate = DNA(n+1) + diphosphate</text>
        <dbReference type="Rhea" id="RHEA:22508"/>
        <dbReference type="Rhea" id="RHEA-COMP:17339"/>
        <dbReference type="Rhea" id="RHEA-COMP:17340"/>
        <dbReference type="ChEBI" id="CHEBI:33019"/>
        <dbReference type="ChEBI" id="CHEBI:61560"/>
        <dbReference type="ChEBI" id="CHEBI:173112"/>
        <dbReference type="EC" id="2.7.7.7"/>
    </reaction>
</comment>
<evidence type="ECO:0000256" key="6">
    <source>
        <dbReference type="ARBA" id="ARBA00022801"/>
    </source>
</evidence>
<protein>
    <recommendedName>
        <fullName evidence="15">Integrase catalytic domain-containing protein</fullName>
    </recommendedName>
</protein>
<evidence type="ECO:0000256" key="4">
    <source>
        <dbReference type="ARBA" id="ARBA00022723"/>
    </source>
</evidence>
<dbReference type="GO" id="GO:0016787">
    <property type="term" value="F:hydrolase activity"/>
    <property type="evidence" value="ECO:0007669"/>
    <property type="project" value="UniProtKB-KW"/>
</dbReference>
<evidence type="ECO:0000259" key="15">
    <source>
        <dbReference type="PROSITE" id="PS50994"/>
    </source>
</evidence>
<evidence type="ECO:0000256" key="12">
    <source>
        <dbReference type="ARBA" id="ARBA00023172"/>
    </source>
</evidence>
<dbReference type="OrthoDB" id="2640446at2759"/>
<evidence type="ECO:0000256" key="1">
    <source>
        <dbReference type="ARBA" id="ARBA00022578"/>
    </source>
</evidence>
<evidence type="ECO:0000256" key="7">
    <source>
        <dbReference type="ARBA" id="ARBA00022842"/>
    </source>
</evidence>
<organism evidence="16 17">
    <name type="scientific">Austropuccinia psidii MF-1</name>
    <dbReference type="NCBI Taxonomy" id="1389203"/>
    <lineage>
        <taxon>Eukaryota</taxon>
        <taxon>Fungi</taxon>
        <taxon>Dikarya</taxon>
        <taxon>Basidiomycota</taxon>
        <taxon>Pucciniomycotina</taxon>
        <taxon>Pucciniomycetes</taxon>
        <taxon>Pucciniales</taxon>
        <taxon>Sphaerophragmiaceae</taxon>
        <taxon>Austropuccinia</taxon>
    </lineage>
</organism>
<dbReference type="InterPro" id="IPR036397">
    <property type="entry name" value="RNaseH_sf"/>
</dbReference>
<dbReference type="GO" id="GO:0003964">
    <property type="term" value="F:RNA-directed DNA polymerase activity"/>
    <property type="evidence" value="ECO:0007669"/>
    <property type="project" value="UniProtKB-KW"/>
</dbReference>
<dbReference type="PANTHER" id="PTHR42648">
    <property type="entry name" value="TRANSPOSASE, PUTATIVE-RELATED"/>
    <property type="match status" value="1"/>
</dbReference>
<evidence type="ECO:0000313" key="16">
    <source>
        <dbReference type="EMBL" id="MBW0589445.1"/>
    </source>
</evidence>
<evidence type="ECO:0000256" key="14">
    <source>
        <dbReference type="ARBA" id="ARBA00049244"/>
    </source>
</evidence>
<dbReference type="GO" id="GO:0032196">
    <property type="term" value="P:transposition"/>
    <property type="evidence" value="ECO:0007669"/>
    <property type="project" value="UniProtKB-KW"/>
</dbReference>
<keyword evidence="11" id="KW-0808">Transferase</keyword>
<evidence type="ECO:0000256" key="2">
    <source>
        <dbReference type="ARBA" id="ARBA00022695"/>
    </source>
</evidence>
<dbReference type="GO" id="GO:0006310">
    <property type="term" value="P:DNA recombination"/>
    <property type="evidence" value="ECO:0007669"/>
    <property type="project" value="UniProtKB-KW"/>
</dbReference>